<evidence type="ECO:0000313" key="4">
    <source>
        <dbReference type="EMBL" id="PQQ20756.1"/>
    </source>
</evidence>
<keyword evidence="3" id="KW-1133">Transmembrane helix</keyword>
<dbReference type="STRING" id="2094558.A0A315B318"/>
<dbReference type="InterPro" id="IPR046960">
    <property type="entry name" value="PPR_At4g14850-like_plant"/>
</dbReference>
<organism evidence="4 5">
    <name type="scientific">Prunus yedoensis var. nudiflora</name>
    <dbReference type="NCBI Taxonomy" id="2094558"/>
    <lineage>
        <taxon>Eukaryota</taxon>
        <taxon>Viridiplantae</taxon>
        <taxon>Streptophyta</taxon>
        <taxon>Embryophyta</taxon>
        <taxon>Tracheophyta</taxon>
        <taxon>Spermatophyta</taxon>
        <taxon>Magnoliopsida</taxon>
        <taxon>eudicotyledons</taxon>
        <taxon>Gunneridae</taxon>
        <taxon>Pentapetalae</taxon>
        <taxon>rosids</taxon>
        <taxon>fabids</taxon>
        <taxon>Rosales</taxon>
        <taxon>Rosaceae</taxon>
        <taxon>Amygdaloideae</taxon>
        <taxon>Amygdaleae</taxon>
        <taxon>Prunus</taxon>
    </lineage>
</organism>
<evidence type="ECO:0000256" key="3">
    <source>
        <dbReference type="SAM" id="Phobius"/>
    </source>
</evidence>
<proteinExistence type="predicted"/>
<reference evidence="4 5" key="1">
    <citation type="submission" date="2018-02" db="EMBL/GenBank/DDBJ databases">
        <title>Draft genome of wild Prunus yedoensis var. nudiflora.</title>
        <authorList>
            <person name="Baek S."/>
            <person name="Kim J.-H."/>
            <person name="Choi K."/>
            <person name="Kim G.-B."/>
            <person name="Cho A."/>
            <person name="Jang H."/>
            <person name="Shin C.-H."/>
            <person name="Yu H.-J."/>
            <person name="Mun J.-H."/>
        </authorList>
    </citation>
    <scope>NUCLEOTIDE SEQUENCE [LARGE SCALE GENOMIC DNA]</scope>
    <source>
        <strain evidence="5">cv. Jeju island</strain>
        <tissue evidence="4">Leaf</tissue>
    </source>
</reference>
<dbReference type="EMBL" id="PJQY01000027">
    <property type="protein sequence ID" value="PQQ20756.1"/>
    <property type="molecule type" value="Genomic_DNA"/>
</dbReference>
<dbReference type="GO" id="GO:0003723">
    <property type="term" value="F:RNA binding"/>
    <property type="evidence" value="ECO:0007669"/>
    <property type="project" value="InterPro"/>
</dbReference>
<gene>
    <name evidence="4" type="ORF">Pyn_26352</name>
</gene>
<dbReference type="InterPro" id="IPR011990">
    <property type="entry name" value="TPR-like_helical_dom_sf"/>
</dbReference>
<accession>A0A315B318</accession>
<dbReference type="FunFam" id="1.25.40.10:FF:000425">
    <property type="entry name" value="Pentatricopeptide repeat-containing protein At3g26540"/>
    <property type="match status" value="1"/>
</dbReference>
<comment type="caution">
    <text evidence="4">The sequence shown here is derived from an EMBL/GenBank/DDBJ whole genome shotgun (WGS) entry which is preliminary data.</text>
</comment>
<dbReference type="Gene3D" id="1.25.40.10">
    <property type="entry name" value="Tetratricopeptide repeat domain"/>
    <property type="match status" value="2"/>
</dbReference>
<dbReference type="OrthoDB" id="645871at2759"/>
<dbReference type="AlphaFoldDB" id="A0A315B318"/>
<keyword evidence="3" id="KW-0472">Membrane</keyword>
<protein>
    <submittedName>
        <fullName evidence="4">Putative pentatricopeptide repeat-containing protein</fullName>
    </submittedName>
</protein>
<keyword evidence="1" id="KW-0677">Repeat</keyword>
<dbReference type="PANTHER" id="PTHR47926">
    <property type="entry name" value="PENTATRICOPEPTIDE REPEAT-CONTAINING PROTEIN"/>
    <property type="match status" value="1"/>
</dbReference>
<name>A0A315B318_PRUYE</name>
<dbReference type="Pfam" id="PF01535">
    <property type="entry name" value="PPR"/>
    <property type="match status" value="3"/>
</dbReference>
<dbReference type="PROSITE" id="PS51257">
    <property type="entry name" value="PROKAR_LIPOPROTEIN"/>
    <property type="match status" value="1"/>
</dbReference>
<feature type="transmembrane region" description="Helical" evidence="3">
    <location>
        <begin position="7"/>
        <end position="28"/>
    </location>
</feature>
<dbReference type="PANTHER" id="PTHR47926:SF533">
    <property type="entry name" value="DYW DOMAIN-CONTAINING PROTEIN"/>
    <property type="match status" value="1"/>
</dbReference>
<dbReference type="InterPro" id="IPR002885">
    <property type="entry name" value="PPR_rpt"/>
</dbReference>
<dbReference type="FunFam" id="1.25.40.10:FF:000381">
    <property type="entry name" value="Pentatricopeptide repeat-containing protein"/>
    <property type="match status" value="1"/>
</dbReference>
<keyword evidence="3" id="KW-0812">Transmembrane</keyword>
<sequence>MRRSELLPSNFTLISALSSCASLGWIILGQQIHCEAFKLGLDLDVSVSNALLALYSETGHLSECRNVFFSMQDYDQVSWNSIIGALAGSEASVLEAVEYFLDMMQSGWELNRVTFMSILAAVSSLSLPELGQQIHAVVLKYNAAEDCAIENALITCYGKCGGIDDCEKIFSRMSERRDEISWNSMISGYIHNEFLPKAMDLVCWECNC</sequence>
<evidence type="ECO:0000313" key="5">
    <source>
        <dbReference type="Proteomes" id="UP000250321"/>
    </source>
</evidence>
<dbReference type="NCBIfam" id="TIGR00756">
    <property type="entry name" value="PPR"/>
    <property type="match status" value="1"/>
</dbReference>
<evidence type="ECO:0000256" key="1">
    <source>
        <dbReference type="ARBA" id="ARBA00022737"/>
    </source>
</evidence>
<keyword evidence="5" id="KW-1185">Reference proteome</keyword>
<dbReference type="GO" id="GO:0009451">
    <property type="term" value="P:RNA modification"/>
    <property type="evidence" value="ECO:0007669"/>
    <property type="project" value="InterPro"/>
</dbReference>
<dbReference type="Proteomes" id="UP000250321">
    <property type="component" value="Unassembled WGS sequence"/>
</dbReference>
<evidence type="ECO:0000256" key="2">
    <source>
        <dbReference type="PROSITE-ProRule" id="PRU00708"/>
    </source>
</evidence>
<dbReference type="PROSITE" id="PS51375">
    <property type="entry name" value="PPR"/>
    <property type="match status" value="1"/>
</dbReference>
<feature type="repeat" description="PPR" evidence="2">
    <location>
        <begin position="75"/>
        <end position="110"/>
    </location>
</feature>